<evidence type="ECO:0000256" key="2">
    <source>
        <dbReference type="SAM" id="Phobius"/>
    </source>
</evidence>
<reference evidence="4" key="1">
    <citation type="journal article" date="2019" name="Int. J. Syst. Evol. Microbiol.">
        <title>The Global Catalogue of Microorganisms (GCM) 10K type strain sequencing project: providing services to taxonomists for standard genome sequencing and annotation.</title>
        <authorList>
            <consortium name="The Broad Institute Genomics Platform"/>
            <consortium name="The Broad Institute Genome Sequencing Center for Infectious Disease"/>
            <person name="Wu L."/>
            <person name="Ma J."/>
        </authorList>
    </citation>
    <scope>NUCLEOTIDE SEQUENCE [LARGE SCALE GENOMIC DNA]</scope>
    <source>
        <strain evidence="4">JCM 13929</strain>
    </source>
</reference>
<comment type="caution">
    <text evidence="3">The sequence shown here is derived from an EMBL/GenBank/DDBJ whole genome shotgun (WGS) entry which is preliminary data.</text>
</comment>
<evidence type="ECO:0000313" key="3">
    <source>
        <dbReference type="EMBL" id="GAA1677412.1"/>
    </source>
</evidence>
<accession>A0ABP4STE0</accession>
<organism evidence="3 4">
    <name type="scientific">Nonomuraea maheshkhaliensis</name>
    <dbReference type="NCBI Taxonomy" id="419590"/>
    <lineage>
        <taxon>Bacteria</taxon>
        <taxon>Bacillati</taxon>
        <taxon>Actinomycetota</taxon>
        <taxon>Actinomycetes</taxon>
        <taxon>Streptosporangiales</taxon>
        <taxon>Streptosporangiaceae</taxon>
        <taxon>Nonomuraea</taxon>
    </lineage>
</organism>
<feature type="region of interest" description="Disordered" evidence="1">
    <location>
        <begin position="40"/>
        <end position="87"/>
    </location>
</feature>
<name>A0ABP4STE0_9ACTN</name>
<proteinExistence type="predicted"/>
<evidence type="ECO:0000256" key="1">
    <source>
        <dbReference type="SAM" id="MobiDB-lite"/>
    </source>
</evidence>
<evidence type="ECO:0008006" key="5">
    <source>
        <dbReference type="Google" id="ProtNLM"/>
    </source>
</evidence>
<sequence length="87" mass="8785">MTVLAAGDVSPGVLGFIVVALIGFALYFLIKSMNKQMSKIQVPRESELDDGADGRASGAAGDRAGGTDGSDGAAVADDKVVADKKAE</sequence>
<keyword evidence="2" id="KW-0472">Membrane</keyword>
<feature type="transmembrane region" description="Helical" evidence="2">
    <location>
        <begin position="12"/>
        <end position="30"/>
    </location>
</feature>
<feature type="compositionally biased region" description="Basic and acidic residues" evidence="1">
    <location>
        <begin position="76"/>
        <end position="87"/>
    </location>
</feature>
<dbReference type="EMBL" id="BAAAMU010000109">
    <property type="protein sequence ID" value="GAA1677412.1"/>
    <property type="molecule type" value="Genomic_DNA"/>
</dbReference>
<gene>
    <name evidence="3" type="ORF">GCM10009733_087900</name>
</gene>
<evidence type="ECO:0000313" key="4">
    <source>
        <dbReference type="Proteomes" id="UP001500064"/>
    </source>
</evidence>
<dbReference type="RefSeq" id="WP_346112874.1">
    <property type="nucleotide sequence ID" value="NZ_BAAAMU010000109.1"/>
</dbReference>
<protein>
    <recommendedName>
        <fullName evidence="5">Preprotein translocase subunit YajC</fullName>
    </recommendedName>
</protein>
<keyword evidence="4" id="KW-1185">Reference proteome</keyword>
<keyword evidence="2" id="KW-1133">Transmembrane helix</keyword>
<dbReference type="Proteomes" id="UP001500064">
    <property type="component" value="Unassembled WGS sequence"/>
</dbReference>
<keyword evidence="2" id="KW-0812">Transmembrane</keyword>